<gene>
    <name evidence="2" type="ORF">ACFQS8_07880</name>
</gene>
<sequence length="135" mass="14416">MTQTLQRLNPASMPDAGQMGYSQITTVEPGRLAFISGQVAWRADGETPPNSLEEQTRLVCANAMMALEAIGASTKDLAMVRIYMTDLTPERLDAAFPIVVEWFDGAAPSLTGVGVSALAGAGLQIEMEMTVRLPD</sequence>
<comment type="similarity">
    <text evidence="1">Belongs to the RutC family.</text>
</comment>
<dbReference type="PANTHER" id="PTHR11803:SF58">
    <property type="entry name" value="PROTEIN HMF1-RELATED"/>
    <property type="match status" value="1"/>
</dbReference>
<protein>
    <submittedName>
        <fullName evidence="2">RidA family protein</fullName>
        <ecNumber evidence="2">3.5.-.-</ecNumber>
    </submittedName>
</protein>
<evidence type="ECO:0000256" key="1">
    <source>
        <dbReference type="ARBA" id="ARBA00010552"/>
    </source>
</evidence>
<dbReference type="GO" id="GO:0016787">
    <property type="term" value="F:hydrolase activity"/>
    <property type="evidence" value="ECO:0007669"/>
    <property type="project" value="UniProtKB-KW"/>
</dbReference>
<dbReference type="InterPro" id="IPR035959">
    <property type="entry name" value="RutC-like_sf"/>
</dbReference>
<dbReference type="Proteomes" id="UP001596492">
    <property type="component" value="Unassembled WGS sequence"/>
</dbReference>
<keyword evidence="3" id="KW-1185">Reference proteome</keyword>
<comment type="caution">
    <text evidence="2">The sequence shown here is derived from an EMBL/GenBank/DDBJ whole genome shotgun (WGS) entry which is preliminary data.</text>
</comment>
<dbReference type="EC" id="3.5.-.-" evidence="2"/>
<name>A0ABW2IL17_9PROT</name>
<evidence type="ECO:0000313" key="2">
    <source>
        <dbReference type="EMBL" id="MFC7291530.1"/>
    </source>
</evidence>
<proteinExistence type="inferred from homology"/>
<dbReference type="SUPFAM" id="SSF55298">
    <property type="entry name" value="YjgF-like"/>
    <property type="match status" value="1"/>
</dbReference>
<organism evidence="2 3">
    <name type="scientific">Hirschia litorea</name>
    <dbReference type="NCBI Taxonomy" id="1199156"/>
    <lineage>
        <taxon>Bacteria</taxon>
        <taxon>Pseudomonadati</taxon>
        <taxon>Pseudomonadota</taxon>
        <taxon>Alphaproteobacteria</taxon>
        <taxon>Hyphomonadales</taxon>
        <taxon>Hyphomonadaceae</taxon>
        <taxon>Hirschia</taxon>
    </lineage>
</organism>
<dbReference type="Pfam" id="PF01042">
    <property type="entry name" value="Ribonuc_L-PSP"/>
    <property type="match status" value="1"/>
</dbReference>
<dbReference type="Gene3D" id="3.30.1330.40">
    <property type="entry name" value="RutC-like"/>
    <property type="match status" value="1"/>
</dbReference>
<dbReference type="CDD" id="cd00448">
    <property type="entry name" value="YjgF_YER057c_UK114_family"/>
    <property type="match status" value="1"/>
</dbReference>
<evidence type="ECO:0000313" key="3">
    <source>
        <dbReference type="Proteomes" id="UP001596492"/>
    </source>
</evidence>
<accession>A0ABW2IL17</accession>
<keyword evidence="2" id="KW-0378">Hydrolase</keyword>
<dbReference type="InterPro" id="IPR006175">
    <property type="entry name" value="YjgF/YER057c/UK114"/>
</dbReference>
<reference evidence="3" key="1">
    <citation type="journal article" date="2019" name="Int. J. Syst. Evol. Microbiol.">
        <title>The Global Catalogue of Microorganisms (GCM) 10K type strain sequencing project: providing services to taxonomists for standard genome sequencing and annotation.</title>
        <authorList>
            <consortium name="The Broad Institute Genomics Platform"/>
            <consortium name="The Broad Institute Genome Sequencing Center for Infectious Disease"/>
            <person name="Wu L."/>
            <person name="Ma J."/>
        </authorList>
    </citation>
    <scope>NUCLEOTIDE SEQUENCE [LARGE SCALE GENOMIC DNA]</scope>
    <source>
        <strain evidence="3">CCUG 51308</strain>
    </source>
</reference>
<dbReference type="EMBL" id="JBHTBR010000004">
    <property type="protein sequence ID" value="MFC7291530.1"/>
    <property type="molecule type" value="Genomic_DNA"/>
</dbReference>
<dbReference type="PANTHER" id="PTHR11803">
    <property type="entry name" value="2-IMINOBUTANOATE/2-IMINOPROPANOATE DEAMINASE RIDA"/>
    <property type="match status" value="1"/>
</dbReference>
<dbReference type="RefSeq" id="WP_382166761.1">
    <property type="nucleotide sequence ID" value="NZ_JBHTBR010000004.1"/>
</dbReference>